<organism evidence="2 3">
    <name type="scientific">Phytohabitans aurantiacus</name>
    <dbReference type="NCBI Taxonomy" id="3016789"/>
    <lineage>
        <taxon>Bacteria</taxon>
        <taxon>Bacillati</taxon>
        <taxon>Actinomycetota</taxon>
        <taxon>Actinomycetes</taxon>
        <taxon>Micromonosporales</taxon>
        <taxon>Micromonosporaceae</taxon>
    </lineage>
</organism>
<reference evidence="2" key="1">
    <citation type="submission" date="2022-12" db="EMBL/GenBank/DDBJ databases">
        <title>New Phytohabitans aurantiacus sp. RD004123 nov., an actinomycete isolated from soil.</title>
        <authorList>
            <person name="Triningsih D.W."/>
            <person name="Harunari E."/>
            <person name="Igarashi Y."/>
        </authorList>
    </citation>
    <scope>NUCLEOTIDE SEQUENCE</scope>
    <source>
        <strain evidence="2">RD004123</strain>
    </source>
</reference>
<sequence>MVDMLFIATAGALMLAAIGFLAAFQSRGETPRPGVPESPAPEEARTDV</sequence>
<evidence type="ECO:0000313" key="2">
    <source>
        <dbReference type="EMBL" id="GLI02675.1"/>
    </source>
</evidence>
<proteinExistence type="predicted"/>
<name>A0ABQ5R9M7_9ACTN</name>
<dbReference type="EMBL" id="BSDI01000067">
    <property type="protein sequence ID" value="GLI02675.1"/>
    <property type="molecule type" value="Genomic_DNA"/>
</dbReference>
<gene>
    <name evidence="2" type="ORF">Pa4123_79530</name>
</gene>
<dbReference type="Proteomes" id="UP001144280">
    <property type="component" value="Unassembled WGS sequence"/>
</dbReference>
<comment type="caution">
    <text evidence="2">The sequence shown here is derived from an EMBL/GenBank/DDBJ whole genome shotgun (WGS) entry which is preliminary data.</text>
</comment>
<dbReference type="RefSeq" id="WP_281904320.1">
    <property type="nucleotide sequence ID" value="NZ_BSDI01000067.1"/>
</dbReference>
<evidence type="ECO:0000313" key="3">
    <source>
        <dbReference type="Proteomes" id="UP001144280"/>
    </source>
</evidence>
<protein>
    <recommendedName>
        <fullName evidence="4">Signal recognition particle-docking protein FtsY</fullName>
    </recommendedName>
</protein>
<feature type="region of interest" description="Disordered" evidence="1">
    <location>
        <begin position="28"/>
        <end position="48"/>
    </location>
</feature>
<keyword evidence="3" id="KW-1185">Reference proteome</keyword>
<accession>A0ABQ5R9M7</accession>
<evidence type="ECO:0008006" key="4">
    <source>
        <dbReference type="Google" id="ProtNLM"/>
    </source>
</evidence>
<evidence type="ECO:0000256" key="1">
    <source>
        <dbReference type="SAM" id="MobiDB-lite"/>
    </source>
</evidence>